<keyword evidence="3" id="KW-1185">Reference proteome</keyword>
<name>Q8ZZA5_PYRAE</name>
<dbReference type="KEGG" id="pai:PAE0353"/>
<dbReference type="InParanoid" id="Q8ZZA5"/>
<dbReference type="Proteomes" id="UP000002439">
    <property type="component" value="Chromosome"/>
</dbReference>
<dbReference type="AlphaFoldDB" id="Q8ZZA5"/>
<evidence type="ECO:0000313" key="3">
    <source>
        <dbReference type="Proteomes" id="UP000002439"/>
    </source>
</evidence>
<keyword evidence="1" id="KW-0472">Membrane</keyword>
<evidence type="ECO:0000256" key="1">
    <source>
        <dbReference type="SAM" id="Phobius"/>
    </source>
</evidence>
<dbReference type="HOGENOM" id="CLU_1850707_0_0_2"/>
<sequence length="138" mass="15373">MKCLLYLFPWRSAYRFVVNVALQLGVSGHRPAAVGIAFVTISLAADFDKVKLLICEARSKPIRLATYALHIAAPLLLSLSSSGFLNWFVGFLLYMLLTFPVMLVALAALLAVIIKARSRLSKTQRCCRRSKFLQDLVL</sequence>
<keyword evidence="1" id="KW-0812">Transmembrane</keyword>
<gene>
    <name evidence="2" type="ordered locus">PAE0353</name>
</gene>
<dbReference type="RefSeq" id="WP_011007208.1">
    <property type="nucleotide sequence ID" value="NC_003364.1"/>
</dbReference>
<protein>
    <submittedName>
        <fullName evidence="2">Uncharacterized protein</fullName>
    </submittedName>
</protein>
<dbReference type="GeneID" id="1464956"/>
<proteinExistence type="predicted"/>
<dbReference type="EMBL" id="AE009441">
    <property type="protein sequence ID" value="AAL62736.1"/>
    <property type="molecule type" value="Genomic_DNA"/>
</dbReference>
<evidence type="ECO:0000313" key="2">
    <source>
        <dbReference type="EMBL" id="AAL62736.1"/>
    </source>
</evidence>
<feature type="transmembrane region" description="Helical" evidence="1">
    <location>
        <begin position="31"/>
        <end position="47"/>
    </location>
</feature>
<feature type="transmembrane region" description="Helical" evidence="1">
    <location>
        <begin position="67"/>
        <end position="85"/>
    </location>
</feature>
<feature type="transmembrane region" description="Helical" evidence="1">
    <location>
        <begin position="91"/>
        <end position="114"/>
    </location>
</feature>
<reference evidence="2 3" key="1">
    <citation type="journal article" date="2002" name="Proc. Natl. Acad. Sci. U.S.A.">
        <title>Genome sequence of the hyperthermophilic crenarchaeon Pyrobaculum aerophilum.</title>
        <authorList>
            <person name="Fitz-Gibbon S.T."/>
            <person name="Ladner H."/>
            <person name="Kim U.J."/>
            <person name="Stetter K.O."/>
            <person name="Simon M.I."/>
            <person name="Miller J.H."/>
        </authorList>
    </citation>
    <scope>NUCLEOTIDE SEQUENCE [LARGE SCALE GENOMIC DNA]</scope>
    <source>
        <strain evidence="3">ATCC 51768 / DSM 7523 / JCM 9630 / CIP 104966 / NBRC 100827 / IM2</strain>
    </source>
</reference>
<accession>Q8ZZA5</accession>
<keyword evidence="1" id="KW-1133">Transmembrane helix</keyword>
<dbReference type="PATRIC" id="fig|178306.9.peg.270"/>
<organism evidence="2 3">
    <name type="scientific">Pyrobaculum aerophilum (strain ATCC 51768 / DSM 7523 / JCM 9630 / CIP 104966 / NBRC 100827 / IM2)</name>
    <dbReference type="NCBI Taxonomy" id="178306"/>
    <lineage>
        <taxon>Archaea</taxon>
        <taxon>Thermoproteota</taxon>
        <taxon>Thermoprotei</taxon>
        <taxon>Thermoproteales</taxon>
        <taxon>Thermoproteaceae</taxon>
        <taxon>Pyrobaculum</taxon>
    </lineage>
</organism>
<dbReference type="eggNOG" id="arCOG14930">
    <property type="taxonomic scope" value="Archaea"/>
</dbReference>
<dbReference type="EnsemblBacteria" id="AAL62736">
    <property type="protein sequence ID" value="AAL62736"/>
    <property type="gene ID" value="PAE0353"/>
</dbReference>